<dbReference type="InterPro" id="IPR000160">
    <property type="entry name" value="GGDEF_dom"/>
</dbReference>
<sequence length="385" mass="42613">MTLNLSATQVLTLGSPAIALVISGSFLCIWKFLDRRAYLALLAGAFLLYAAGAAMQILQWPQDRDLNVTIPAAIYLLSIACMTEGLLRRYDQHAGYPLALACLAIWMAVAYFCYVAPDADARSYVLNFGIGAILCTAAWRIRRARRASHIDKTVYWVFALFALSFFARTLLTLALPAYFVPQVFGSLAFWFILQLTLVLTGLVLALLLFAASLADMITRLRDDRDLDGLTGLWNRRALDERLETLIARARQRPYALLLIDIDHFKSINDRYGHAVGDHVLRVVSSLIRDCAGDDALTGRVGGEEFAIVVPAELSAAYLLAQRLSRVLAETRIAELDENHVITASTGLTMLQPGDTVSLWMRRADTLLYQAKRDGRNQVVLQSAAA</sequence>
<keyword evidence="5" id="KW-0548">Nucleotidyltransferase</keyword>
<dbReference type="EMBL" id="CYTV01000001">
    <property type="protein sequence ID" value="CUI42162.1"/>
    <property type="molecule type" value="Genomic_DNA"/>
</dbReference>
<evidence type="ECO:0000313" key="5">
    <source>
        <dbReference type="EMBL" id="CUI42162.1"/>
    </source>
</evidence>
<dbReference type="SUPFAM" id="SSF55073">
    <property type="entry name" value="Nucleotide cyclase"/>
    <property type="match status" value="1"/>
</dbReference>
<keyword evidence="3" id="KW-0812">Transmembrane</keyword>
<feature type="transmembrane region" description="Helical" evidence="3">
    <location>
        <begin position="70"/>
        <end position="87"/>
    </location>
</feature>
<dbReference type="Proteomes" id="UP000053096">
    <property type="component" value="Unassembled WGS sequence"/>
</dbReference>
<feature type="transmembrane region" description="Helical" evidence="3">
    <location>
        <begin position="187"/>
        <end position="214"/>
    </location>
</feature>
<dbReference type="AlphaFoldDB" id="A0A0M7CNW7"/>
<dbReference type="InterPro" id="IPR050469">
    <property type="entry name" value="Diguanylate_Cyclase"/>
</dbReference>
<dbReference type="Pfam" id="PF00990">
    <property type="entry name" value="GGDEF"/>
    <property type="match status" value="1"/>
</dbReference>
<proteinExistence type="predicted"/>
<dbReference type="NCBIfam" id="TIGR00254">
    <property type="entry name" value="GGDEF"/>
    <property type="match status" value="1"/>
</dbReference>
<keyword evidence="5" id="KW-0808">Transferase</keyword>
<gene>
    <name evidence="5" type="primary">ycdT_1</name>
    <name evidence="5" type="ORF">ERS370011_00525</name>
</gene>
<dbReference type="PANTHER" id="PTHR45138:SF9">
    <property type="entry name" value="DIGUANYLATE CYCLASE DGCM-RELATED"/>
    <property type="match status" value="1"/>
</dbReference>
<keyword evidence="3" id="KW-0472">Membrane</keyword>
<dbReference type="RefSeq" id="WP_131726013.1">
    <property type="nucleotide sequence ID" value="NZ_CAJGUP010000111.1"/>
</dbReference>
<dbReference type="Gene3D" id="3.30.70.270">
    <property type="match status" value="1"/>
</dbReference>
<organism evidence="5 6">
    <name type="scientific">Bordetella pseudohinzii</name>
    <dbReference type="NCBI Taxonomy" id="1331258"/>
    <lineage>
        <taxon>Bacteria</taxon>
        <taxon>Pseudomonadati</taxon>
        <taxon>Pseudomonadota</taxon>
        <taxon>Betaproteobacteria</taxon>
        <taxon>Burkholderiales</taxon>
        <taxon>Alcaligenaceae</taxon>
        <taxon>Bordetella</taxon>
    </lineage>
</organism>
<feature type="transmembrane region" description="Helical" evidence="3">
    <location>
        <begin position="94"/>
        <end position="117"/>
    </location>
</feature>
<name>A0A0M7CNW7_9BORD</name>
<evidence type="ECO:0000256" key="2">
    <source>
        <dbReference type="ARBA" id="ARBA00034247"/>
    </source>
</evidence>
<evidence type="ECO:0000256" key="3">
    <source>
        <dbReference type="SAM" id="Phobius"/>
    </source>
</evidence>
<feature type="transmembrane region" description="Helical" evidence="3">
    <location>
        <begin position="6"/>
        <end position="30"/>
    </location>
</feature>
<evidence type="ECO:0000259" key="4">
    <source>
        <dbReference type="PROSITE" id="PS50887"/>
    </source>
</evidence>
<dbReference type="EC" id="2.7.7.65" evidence="1"/>
<keyword evidence="3" id="KW-1133">Transmembrane helix</keyword>
<dbReference type="FunFam" id="3.30.70.270:FF:000001">
    <property type="entry name" value="Diguanylate cyclase domain protein"/>
    <property type="match status" value="1"/>
</dbReference>
<feature type="domain" description="GGDEF" evidence="4">
    <location>
        <begin position="252"/>
        <end position="383"/>
    </location>
</feature>
<feature type="transmembrane region" description="Helical" evidence="3">
    <location>
        <begin position="123"/>
        <end position="141"/>
    </location>
</feature>
<dbReference type="CDD" id="cd01949">
    <property type="entry name" value="GGDEF"/>
    <property type="match status" value="1"/>
</dbReference>
<dbReference type="InterPro" id="IPR029787">
    <property type="entry name" value="Nucleotide_cyclase"/>
</dbReference>
<comment type="catalytic activity">
    <reaction evidence="2">
        <text>2 GTP = 3',3'-c-di-GMP + 2 diphosphate</text>
        <dbReference type="Rhea" id="RHEA:24898"/>
        <dbReference type="ChEBI" id="CHEBI:33019"/>
        <dbReference type="ChEBI" id="CHEBI:37565"/>
        <dbReference type="ChEBI" id="CHEBI:58805"/>
        <dbReference type="EC" id="2.7.7.65"/>
    </reaction>
</comment>
<dbReference type="SMART" id="SM00267">
    <property type="entry name" value="GGDEF"/>
    <property type="match status" value="1"/>
</dbReference>
<feature type="transmembrane region" description="Helical" evidence="3">
    <location>
        <begin position="153"/>
        <end position="175"/>
    </location>
</feature>
<accession>A0A0M7CNW7</accession>
<feature type="transmembrane region" description="Helical" evidence="3">
    <location>
        <begin position="37"/>
        <end position="58"/>
    </location>
</feature>
<dbReference type="OrthoDB" id="9813903at2"/>
<protein>
    <recommendedName>
        <fullName evidence="1">diguanylate cyclase</fullName>
        <ecNumber evidence="1">2.7.7.65</ecNumber>
    </recommendedName>
</protein>
<dbReference type="PANTHER" id="PTHR45138">
    <property type="entry name" value="REGULATORY COMPONENTS OF SENSORY TRANSDUCTION SYSTEM"/>
    <property type="match status" value="1"/>
</dbReference>
<dbReference type="InterPro" id="IPR043128">
    <property type="entry name" value="Rev_trsase/Diguanyl_cyclase"/>
</dbReference>
<dbReference type="GO" id="GO:0052621">
    <property type="term" value="F:diguanylate cyclase activity"/>
    <property type="evidence" value="ECO:0007669"/>
    <property type="project" value="UniProtKB-EC"/>
</dbReference>
<reference evidence="5 6" key="1">
    <citation type="submission" date="2015-09" db="EMBL/GenBank/DDBJ databases">
        <authorList>
            <person name="Jackson K.R."/>
            <person name="Lunt B.L."/>
            <person name="Fisher J.N.B."/>
            <person name="Gardner A.V."/>
            <person name="Bailey M.E."/>
            <person name="Deus L.M."/>
            <person name="Earl A.S."/>
            <person name="Gibby P.D."/>
            <person name="Hartmann K.A."/>
            <person name="Liu J.E."/>
            <person name="Manci A.M."/>
            <person name="Nielsen D.A."/>
            <person name="Solomon M.B."/>
            <person name="Breakwell D.P."/>
            <person name="Burnett S.H."/>
            <person name="Grose J.H."/>
        </authorList>
    </citation>
    <scope>NUCLEOTIDE SEQUENCE [LARGE SCALE GENOMIC DNA]</scope>
    <source>
        <strain evidence="5 6">2789STDY5608636</strain>
    </source>
</reference>
<evidence type="ECO:0000256" key="1">
    <source>
        <dbReference type="ARBA" id="ARBA00012528"/>
    </source>
</evidence>
<dbReference type="PROSITE" id="PS50887">
    <property type="entry name" value="GGDEF"/>
    <property type="match status" value="1"/>
</dbReference>
<evidence type="ECO:0000313" key="6">
    <source>
        <dbReference type="Proteomes" id="UP000053096"/>
    </source>
</evidence>